<gene>
    <name evidence="1" type="ORF">NPIL_543181</name>
</gene>
<comment type="caution">
    <text evidence="1">The sequence shown here is derived from an EMBL/GenBank/DDBJ whole genome shotgun (WGS) entry which is preliminary data.</text>
</comment>
<accession>A0A8X6Q111</accession>
<reference evidence="1" key="1">
    <citation type="submission" date="2020-08" db="EMBL/GenBank/DDBJ databases">
        <title>Multicomponent nature underlies the extraordinary mechanical properties of spider dragline silk.</title>
        <authorList>
            <person name="Kono N."/>
            <person name="Nakamura H."/>
            <person name="Mori M."/>
            <person name="Yoshida Y."/>
            <person name="Ohtoshi R."/>
            <person name="Malay A.D."/>
            <person name="Moran D.A.P."/>
            <person name="Tomita M."/>
            <person name="Numata K."/>
            <person name="Arakawa K."/>
        </authorList>
    </citation>
    <scope>NUCLEOTIDE SEQUENCE</scope>
</reference>
<name>A0A8X6Q111_NEPPI</name>
<keyword evidence="2" id="KW-1185">Reference proteome</keyword>
<proteinExistence type="predicted"/>
<evidence type="ECO:0000313" key="1">
    <source>
        <dbReference type="EMBL" id="GFT95202.1"/>
    </source>
</evidence>
<sequence length="80" mass="9084">MIHLCFEHSAINYHLKTQHFVNNSRNQSDAKPEIGGLLDPKSVGTHVVTSMTYGGEVYASVNFVALKAEYLEDIRRHFHL</sequence>
<evidence type="ECO:0000313" key="2">
    <source>
        <dbReference type="Proteomes" id="UP000887013"/>
    </source>
</evidence>
<dbReference type="OrthoDB" id="6463928at2759"/>
<dbReference type="AlphaFoldDB" id="A0A8X6Q111"/>
<organism evidence="1 2">
    <name type="scientific">Nephila pilipes</name>
    <name type="common">Giant wood spider</name>
    <name type="synonym">Nephila maculata</name>
    <dbReference type="NCBI Taxonomy" id="299642"/>
    <lineage>
        <taxon>Eukaryota</taxon>
        <taxon>Metazoa</taxon>
        <taxon>Ecdysozoa</taxon>
        <taxon>Arthropoda</taxon>
        <taxon>Chelicerata</taxon>
        <taxon>Arachnida</taxon>
        <taxon>Araneae</taxon>
        <taxon>Araneomorphae</taxon>
        <taxon>Entelegynae</taxon>
        <taxon>Araneoidea</taxon>
        <taxon>Nephilidae</taxon>
        <taxon>Nephila</taxon>
    </lineage>
</organism>
<protein>
    <submittedName>
        <fullName evidence="1">Uncharacterized protein</fullName>
    </submittedName>
</protein>
<dbReference type="Proteomes" id="UP000887013">
    <property type="component" value="Unassembled WGS sequence"/>
</dbReference>
<dbReference type="EMBL" id="BMAW01075134">
    <property type="protein sequence ID" value="GFT95202.1"/>
    <property type="molecule type" value="Genomic_DNA"/>
</dbReference>